<name>A0AAE4FTK6_9CYAN</name>
<proteinExistence type="predicted"/>
<sequence length="100" mass="10410">MASPTETTTPLRCLTGALVAGTLGILLYRLTQAIAYSFTTHPLHSQSQIAQSLSVAIRTLVVGLSTMATGIFGLAALGLIGLGIQLMLQPKSISPQDSQD</sequence>
<dbReference type="InterPro" id="IPR021434">
    <property type="entry name" value="DUF3082"/>
</dbReference>
<accession>A0AAE4FTK6</accession>
<comment type="caution">
    <text evidence="2">The sequence shown here is derived from an EMBL/GenBank/DDBJ whole genome shotgun (WGS) entry which is preliminary data.</text>
</comment>
<protein>
    <submittedName>
        <fullName evidence="2">DUF3082 domain-containing protein</fullName>
    </submittedName>
</protein>
<keyword evidence="1" id="KW-1133">Transmembrane helix</keyword>
<dbReference type="EMBL" id="JAVMIP010000008">
    <property type="protein sequence ID" value="MDS3861062.1"/>
    <property type="molecule type" value="Genomic_DNA"/>
</dbReference>
<evidence type="ECO:0000256" key="1">
    <source>
        <dbReference type="SAM" id="Phobius"/>
    </source>
</evidence>
<dbReference type="RefSeq" id="WP_322878319.1">
    <property type="nucleotide sequence ID" value="NZ_JAVMIP010000008.1"/>
</dbReference>
<keyword evidence="1" id="KW-0812">Transmembrane</keyword>
<dbReference type="Proteomes" id="UP001268256">
    <property type="component" value="Unassembled WGS sequence"/>
</dbReference>
<reference evidence="3" key="1">
    <citation type="submission" date="2023-07" db="EMBL/GenBank/DDBJ databases">
        <authorList>
            <person name="Luz R."/>
            <person name="Cordeiro R."/>
            <person name="Fonseca A."/>
            <person name="Goncalves V."/>
        </authorList>
    </citation>
    <scope>NUCLEOTIDE SEQUENCE [LARGE SCALE GENOMIC DNA]</scope>
    <source>
        <strain evidence="3">BACA0444</strain>
    </source>
</reference>
<evidence type="ECO:0000313" key="3">
    <source>
        <dbReference type="Proteomes" id="UP001268256"/>
    </source>
</evidence>
<keyword evidence="3" id="KW-1185">Reference proteome</keyword>
<dbReference type="Pfam" id="PF11282">
    <property type="entry name" value="DUF3082"/>
    <property type="match status" value="1"/>
</dbReference>
<gene>
    <name evidence="2" type="ORF">RIF25_09620</name>
</gene>
<feature type="transmembrane region" description="Helical" evidence="1">
    <location>
        <begin position="57"/>
        <end position="84"/>
    </location>
</feature>
<dbReference type="PANTHER" id="PTHR35733">
    <property type="entry name" value="OS02G0307800 PROTEIN"/>
    <property type="match status" value="1"/>
</dbReference>
<keyword evidence="1" id="KW-0472">Membrane</keyword>
<organism evidence="2 3">
    <name type="scientific">Pseudocalidococcus azoricus BACA0444</name>
    <dbReference type="NCBI Taxonomy" id="2918990"/>
    <lineage>
        <taxon>Bacteria</taxon>
        <taxon>Bacillati</taxon>
        <taxon>Cyanobacteriota</taxon>
        <taxon>Cyanophyceae</taxon>
        <taxon>Acaryochloridales</taxon>
        <taxon>Thermosynechococcaceae</taxon>
        <taxon>Pseudocalidococcus</taxon>
        <taxon>Pseudocalidococcus azoricus</taxon>
    </lineage>
</organism>
<dbReference type="AlphaFoldDB" id="A0AAE4FTK6"/>
<evidence type="ECO:0000313" key="2">
    <source>
        <dbReference type="EMBL" id="MDS3861062.1"/>
    </source>
</evidence>
<dbReference type="PANTHER" id="PTHR35733:SF1">
    <property type="entry name" value="OS02G0307800 PROTEIN"/>
    <property type="match status" value="1"/>
</dbReference>